<dbReference type="Pfam" id="PF11799">
    <property type="entry name" value="IMS_C"/>
    <property type="match status" value="1"/>
</dbReference>
<dbReference type="GO" id="GO:0006261">
    <property type="term" value="P:DNA-templated DNA replication"/>
    <property type="evidence" value="ECO:0007669"/>
    <property type="project" value="UniProtKB-UniRule"/>
</dbReference>
<dbReference type="PANTHER" id="PTHR11076:SF33">
    <property type="entry name" value="DNA POLYMERASE KAPPA"/>
    <property type="match status" value="1"/>
</dbReference>
<feature type="active site" evidence="15">
    <location>
        <position position="115"/>
    </location>
</feature>
<dbReference type="InterPro" id="IPR043128">
    <property type="entry name" value="Rev_trsase/Diguanyl_cyclase"/>
</dbReference>
<dbReference type="EC" id="2.7.7.7" evidence="15"/>
<dbReference type="GO" id="GO:0042276">
    <property type="term" value="P:error-prone translesion synthesis"/>
    <property type="evidence" value="ECO:0007669"/>
    <property type="project" value="TreeGrafter"/>
</dbReference>
<name>A0A2H0KPJ4_9BACT</name>
<dbReference type="Pfam" id="PF00817">
    <property type="entry name" value="IMS"/>
    <property type="match status" value="1"/>
</dbReference>
<dbReference type="InterPro" id="IPR043502">
    <property type="entry name" value="DNA/RNA_pol_sf"/>
</dbReference>
<dbReference type="FunFam" id="3.30.1490.100:FF:000004">
    <property type="entry name" value="DNA polymerase IV"/>
    <property type="match status" value="1"/>
</dbReference>
<evidence type="ECO:0000256" key="9">
    <source>
        <dbReference type="ARBA" id="ARBA00022763"/>
    </source>
</evidence>
<evidence type="ECO:0000259" key="16">
    <source>
        <dbReference type="PROSITE" id="PS50173"/>
    </source>
</evidence>
<dbReference type="InterPro" id="IPR050116">
    <property type="entry name" value="DNA_polymerase-Y"/>
</dbReference>
<keyword evidence="9 15" id="KW-0227">DNA damage</keyword>
<evidence type="ECO:0000256" key="13">
    <source>
        <dbReference type="ARBA" id="ARBA00023204"/>
    </source>
</evidence>
<keyword evidence="5 15" id="KW-0808">Transferase</keyword>
<comment type="subunit">
    <text evidence="15">Monomer.</text>
</comment>
<feature type="binding site" evidence="15">
    <location>
        <position position="8"/>
    </location>
    <ligand>
        <name>Mg(2+)</name>
        <dbReference type="ChEBI" id="CHEBI:18420"/>
    </ligand>
</feature>
<dbReference type="InterPro" id="IPR036775">
    <property type="entry name" value="DNA_pol_Y-fam_lit_finger_sf"/>
</dbReference>
<keyword evidence="3 15" id="KW-0515">Mutator protein</keyword>
<gene>
    <name evidence="15" type="primary">dinB</name>
    <name evidence="17" type="ORF">COV85_04155</name>
</gene>
<dbReference type="GO" id="GO:0003684">
    <property type="term" value="F:damaged DNA binding"/>
    <property type="evidence" value="ECO:0007669"/>
    <property type="project" value="InterPro"/>
</dbReference>
<dbReference type="InterPro" id="IPR053848">
    <property type="entry name" value="IMS_HHH_1"/>
</dbReference>
<comment type="function">
    <text evidence="15">Poorly processive, error-prone DNA polymerase involved in untargeted mutagenesis. Copies undamaged DNA at stalled replication forks, which arise in vivo from mismatched or misaligned primer ends. These misaligned primers can be extended by PolIV. Exhibits no 3'-5' exonuclease (proofreading) activity. May be involved in translesional synthesis, in conjunction with the beta clamp from PolIII.</text>
</comment>
<dbReference type="Pfam" id="PF21999">
    <property type="entry name" value="IMS_HHH_1"/>
    <property type="match status" value="1"/>
</dbReference>
<dbReference type="InterPro" id="IPR022880">
    <property type="entry name" value="DNApol_IV"/>
</dbReference>
<evidence type="ECO:0000256" key="7">
    <source>
        <dbReference type="ARBA" id="ARBA00022705"/>
    </source>
</evidence>
<accession>A0A2H0KPJ4</accession>
<dbReference type="SUPFAM" id="SSF100879">
    <property type="entry name" value="Lesion bypass DNA polymerase (Y-family), little finger domain"/>
    <property type="match status" value="1"/>
</dbReference>
<dbReference type="GO" id="GO:0005737">
    <property type="term" value="C:cytoplasm"/>
    <property type="evidence" value="ECO:0007669"/>
    <property type="project" value="UniProtKB-SubCell"/>
</dbReference>
<comment type="cofactor">
    <cofactor evidence="15">
        <name>Mg(2+)</name>
        <dbReference type="ChEBI" id="CHEBI:18420"/>
    </cofactor>
    <text evidence="15">Binds 2 magnesium ions per subunit.</text>
</comment>
<keyword evidence="11 15" id="KW-0239">DNA-directed DNA polymerase</keyword>
<feature type="binding site" evidence="15">
    <location>
        <position position="114"/>
    </location>
    <ligand>
        <name>Mg(2+)</name>
        <dbReference type="ChEBI" id="CHEBI:18420"/>
    </ligand>
</feature>
<keyword evidence="4 15" id="KW-0963">Cytoplasm</keyword>
<evidence type="ECO:0000256" key="12">
    <source>
        <dbReference type="ARBA" id="ARBA00023125"/>
    </source>
</evidence>
<dbReference type="Gene3D" id="1.10.150.20">
    <property type="entry name" value="5' to 3' exonuclease, C-terminal subdomain"/>
    <property type="match status" value="1"/>
</dbReference>
<evidence type="ECO:0000256" key="1">
    <source>
        <dbReference type="ARBA" id="ARBA00004496"/>
    </source>
</evidence>
<dbReference type="Gene3D" id="3.30.70.270">
    <property type="match status" value="1"/>
</dbReference>
<dbReference type="NCBIfam" id="NF002677">
    <property type="entry name" value="PRK02406.1"/>
    <property type="match status" value="1"/>
</dbReference>
<dbReference type="GO" id="GO:0006281">
    <property type="term" value="P:DNA repair"/>
    <property type="evidence" value="ECO:0007669"/>
    <property type="project" value="UniProtKB-UniRule"/>
</dbReference>
<dbReference type="AlphaFoldDB" id="A0A2H0KPJ4"/>
<dbReference type="Proteomes" id="UP000231550">
    <property type="component" value="Unassembled WGS sequence"/>
</dbReference>
<organism evidence="17 18">
    <name type="scientific">Candidatus Portnoybacteria bacterium CG11_big_fil_rev_8_21_14_0_20_44_10</name>
    <dbReference type="NCBI Taxonomy" id="1974818"/>
    <lineage>
        <taxon>Bacteria</taxon>
        <taxon>Candidatus Portnoyibacteriota</taxon>
    </lineage>
</organism>
<sequence>MRIIAHLDMDAFFAAVEERDTPRWRGLPLIVGADPQEGRGRGVVSTANYKAREYGIHSALPISKAWQFSQWAKQRGEPEAIFVEPDMEKYARVSEEIAKIAREFVPTIERASIDEMYLDLSFSGSYGKAAEFCQKIKKEITDKEKLTCSVGIGPNKLIAKIASDTQKPNGLTVVGADEEKTCTELAEVFLESLFIRQIPGIGPKTEIRLQELGVFLVRDLKKLSLEKLKEKFGKWGEDMYYKARGIDDSPVVEEYEAKSIGEQETFPQNTLDPNFIIGRLTAMCENVIGRMKRDGFKEFRTIALTVRFGGFETKTRAHTLKSPADSADALKKEALKLMMPFFDKRENPSNKLIRLIGVRVEKLE</sequence>
<dbReference type="CDD" id="cd03586">
    <property type="entry name" value="PolY_Pol_IV_kappa"/>
    <property type="match status" value="1"/>
</dbReference>
<keyword evidence="10 15" id="KW-0460">Magnesium</keyword>
<keyword evidence="7 15" id="KW-0235">DNA replication</keyword>
<comment type="similarity">
    <text evidence="2 15">Belongs to the DNA polymerase type-Y family.</text>
</comment>
<evidence type="ECO:0000256" key="6">
    <source>
        <dbReference type="ARBA" id="ARBA00022695"/>
    </source>
</evidence>
<dbReference type="SUPFAM" id="SSF56672">
    <property type="entry name" value="DNA/RNA polymerases"/>
    <property type="match status" value="1"/>
</dbReference>
<comment type="catalytic activity">
    <reaction evidence="14 15">
        <text>DNA(n) + a 2'-deoxyribonucleoside 5'-triphosphate = DNA(n+1) + diphosphate</text>
        <dbReference type="Rhea" id="RHEA:22508"/>
        <dbReference type="Rhea" id="RHEA-COMP:17339"/>
        <dbReference type="Rhea" id="RHEA-COMP:17340"/>
        <dbReference type="ChEBI" id="CHEBI:33019"/>
        <dbReference type="ChEBI" id="CHEBI:61560"/>
        <dbReference type="ChEBI" id="CHEBI:173112"/>
        <dbReference type="EC" id="2.7.7.7"/>
    </reaction>
</comment>
<reference evidence="17 18" key="1">
    <citation type="submission" date="2017-09" db="EMBL/GenBank/DDBJ databases">
        <title>Depth-based differentiation of microbial function through sediment-hosted aquifers and enrichment of novel symbionts in the deep terrestrial subsurface.</title>
        <authorList>
            <person name="Probst A.J."/>
            <person name="Ladd B."/>
            <person name="Jarett J.K."/>
            <person name="Geller-Mcgrath D.E."/>
            <person name="Sieber C.M."/>
            <person name="Emerson J.B."/>
            <person name="Anantharaman K."/>
            <person name="Thomas B.C."/>
            <person name="Malmstrom R."/>
            <person name="Stieglmeier M."/>
            <person name="Klingl A."/>
            <person name="Woyke T."/>
            <person name="Ryan C.M."/>
            <person name="Banfield J.F."/>
        </authorList>
    </citation>
    <scope>NUCLEOTIDE SEQUENCE [LARGE SCALE GENOMIC DNA]</scope>
    <source>
        <strain evidence="17">CG11_big_fil_rev_8_21_14_0_20_44_10</strain>
    </source>
</reference>
<dbReference type="InterPro" id="IPR001126">
    <property type="entry name" value="UmuC"/>
</dbReference>
<evidence type="ECO:0000256" key="2">
    <source>
        <dbReference type="ARBA" id="ARBA00010945"/>
    </source>
</evidence>
<proteinExistence type="inferred from homology"/>
<dbReference type="HAMAP" id="MF_01113">
    <property type="entry name" value="DNApol_IV"/>
    <property type="match status" value="1"/>
</dbReference>
<keyword evidence="6 15" id="KW-0548">Nucleotidyltransferase</keyword>
<dbReference type="Gene3D" id="3.40.1170.60">
    <property type="match status" value="1"/>
</dbReference>
<evidence type="ECO:0000256" key="10">
    <source>
        <dbReference type="ARBA" id="ARBA00022842"/>
    </source>
</evidence>
<evidence type="ECO:0000313" key="18">
    <source>
        <dbReference type="Proteomes" id="UP000231550"/>
    </source>
</evidence>
<keyword evidence="8 15" id="KW-0479">Metal-binding</keyword>
<evidence type="ECO:0000256" key="3">
    <source>
        <dbReference type="ARBA" id="ARBA00022457"/>
    </source>
</evidence>
<protein>
    <recommendedName>
        <fullName evidence="15">DNA polymerase IV</fullName>
        <shortName evidence="15">Pol IV</shortName>
        <ecNumber evidence="15">2.7.7.7</ecNumber>
    </recommendedName>
</protein>
<comment type="subcellular location">
    <subcellularLocation>
        <location evidence="1 15">Cytoplasm</location>
    </subcellularLocation>
</comment>
<dbReference type="GO" id="GO:0000287">
    <property type="term" value="F:magnesium ion binding"/>
    <property type="evidence" value="ECO:0007669"/>
    <property type="project" value="UniProtKB-UniRule"/>
</dbReference>
<keyword evidence="13 15" id="KW-0234">DNA repair</keyword>
<evidence type="ECO:0000256" key="4">
    <source>
        <dbReference type="ARBA" id="ARBA00022490"/>
    </source>
</evidence>
<evidence type="ECO:0000256" key="11">
    <source>
        <dbReference type="ARBA" id="ARBA00022932"/>
    </source>
</evidence>
<feature type="site" description="Substrate discrimination" evidence="15">
    <location>
        <position position="13"/>
    </location>
</feature>
<dbReference type="Gene3D" id="3.30.1490.100">
    <property type="entry name" value="DNA polymerase, Y-family, little finger domain"/>
    <property type="match status" value="1"/>
</dbReference>
<evidence type="ECO:0000256" key="15">
    <source>
        <dbReference type="HAMAP-Rule" id="MF_01113"/>
    </source>
</evidence>
<evidence type="ECO:0000256" key="14">
    <source>
        <dbReference type="ARBA" id="ARBA00049244"/>
    </source>
</evidence>
<keyword evidence="12 15" id="KW-0238">DNA-binding</keyword>
<evidence type="ECO:0000313" key="17">
    <source>
        <dbReference type="EMBL" id="PIQ74063.1"/>
    </source>
</evidence>
<evidence type="ECO:0000256" key="5">
    <source>
        <dbReference type="ARBA" id="ARBA00022679"/>
    </source>
</evidence>
<comment type="caution">
    <text evidence="17">The sequence shown here is derived from an EMBL/GenBank/DDBJ whole genome shotgun (WGS) entry which is preliminary data.</text>
</comment>
<dbReference type="EMBL" id="PCVN01000111">
    <property type="protein sequence ID" value="PIQ74063.1"/>
    <property type="molecule type" value="Genomic_DNA"/>
</dbReference>
<feature type="domain" description="UmuC" evidence="16">
    <location>
        <begin position="4"/>
        <end position="202"/>
    </location>
</feature>
<dbReference type="PROSITE" id="PS50173">
    <property type="entry name" value="UMUC"/>
    <property type="match status" value="1"/>
</dbReference>
<dbReference type="GO" id="GO:0003887">
    <property type="term" value="F:DNA-directed DNA polymerase activity"/>
    <property type="evidence" value="ECO:0007669"/>
    <property type="project" value="UniProtKB-UniRule"/>
</dbReference>
<dbReference type="InterPro" id="IPR017961">
    <property type="entry name" value="DNA_pol_Y-fam_little_finger"/>
</dbReference>
<evidence type="ECO:0000256" key="8">
    <source>
        <dbReference type="ARBA" id="ARBA00022723"/>
    </source>
</evidence>
<dbReference type="PANTHER" id="PTHR11076">
    <property type="entry name" value="DNA REPAIR POLYMERASE UMUC / TRANSFERASE FAMILY MEMBER"/>
    <property type="match status" value="1"/>
</dbReference>